<dbReference type="InterPro" id="IPR025269">
    <property type="entry name" value="SAM-like_dom"/>
</dbReference>
<dbReference type="Pfam" id="PF13102">
    <property type="entry name" value="Phage_int_SAM_5"/>
    <property type="match status" value="1"/>
</dbReference>
<evidence type="ECO:0000256" key="2">
    <source>
        <dbReference type="ARBA" id="ARBA00023125"/>
    </source>
</evidence>
<dbReference type="GO" id="GO:0015074">
    <property type="term" value="P:DNA integration"/>
    <property type="evidence" value="ECO:0007669"/>
    <property type="project" value="InterPro"/>
</dbReference>
<reference evidence="5 6" key="1">
    <citation type="journal article" date="2016" name="PLoS ONE">
        <title>Genomic Diversity of Enterotoxigenic Strains of Bacteroides fragilis.</title>
        <authorList>
            <person name="Pierce J.V."/>
            <person name="Bernstein H.D."/>
        </authorList>
    </citation>
    <scope>NUCLEOTIDE SEQUENCE [LARGE SCALE GENOMIC DNA]</scope>
    <source>
        <strain evidence="5 6">20793-3</strain>
    </source>
</reference>
<dbReference type="Gene3D" id="1.10.150.130">
    <property type="match status" value="1"/>
</dbReference>
<dbReference type="PANTHER" id="PTHR30349:SF64">
    <property type="entry name" value="PROPHAGE INTEGRASE INTD-RELATED"/>
    <property type="match status" value="1"/>
</dbReference>
<dbReference type="Pfam" id="PF00589">
    <property type="entry name" value="Phage_integrase"/>
    <property type="match status" value="1"/>
</dbReference>
<dbReference type="AlphaFoldDB" id="A0A853PRF1"/>
<keyword evidence="3" id="KW-0233">DNA recombination</keyword>
<dbReference type="GO" id="GO:0006310">
    <property type="term" value="P:DNA recombination"/>
    <property type="evidence" value="ECO:0007669"/>
    <property type="project" value="UniProtKB-KW"/>
</dbReference>
<comment type="similarity">
    <text evidence="1">Belongs to the 'phage' integrase family.</text>
</comment>
<dbReference type="InterPro" id="IPR011010">
    <property type="entry name" value="DNA_brk_join_enz"/>
</dbReference>
<dbReference type="InterPro" id="IPR013762">
    <property type="entry name" value="Integrase-like_cat_sf"/>
</dbReference>
<dbReference type="GO" id="GO:0003677">
    <property type="term" value="F:DNA binding"/>
    <property type="evidence" value="ECO:0007669"/>
    <property type="project" value="UniProtKB-KW"/>
</dbReference>
<organism evidence="5 6">
    <name type="scientific">Bacteroides fragilis</name>
    <dbReference type="NCBI Taxonomy" id="817"/>
    <lineage>
        <taxon>Bacteria</taxon>
        <taxon>Pseudomonadati</taxon>
        <taxon>Bacteroidota</taxon>
        <taxon>Bacteroidia</taxon>
        <taxon>Bacteroidales</taxon>
        <taxon>Bacteroidaceae</taxon>
        <taxon>Bacteroides</taxon>
    </lineage>
</organism>
<dbReference type="InterPro" id="IPR002104">
    <property type="entry name" value="Integrase_catalytic"/>
</dbReference>
<evidence type="ECO:0000313" key="5">
    <source>
        <dbReference type="EMBL" id="OCR30576.1"/>
    </source>
</evidence>
<dbReference type="CDD" id="cd01185">
    <property type="entry name" value="INTN1_C_like"/>
    <property type="match status" value="1"/>
</dbReference>
<dbReference type="RefSeq" id="WP_032579543.1">
    <property type="nucleotide sequence ID" value="NZ_LIDT01000030.1"/>
</dbReference>
<dbReference type="SUPFAM" id="SSF56349">
    <property type="entry name" value="DNA breaking-rejoining enzymes"/>
    <property type="match status" value="1"/>
</dbReference>
<evidence type="ECO:0000313" key="6">
    <source>
        <dbReference type="Proteomes" id="UP000093197"/>
    </source>
</evidence>
<dbReference type="Gene3D" id="1.10.443.10">
    <property type="entry name" value="Intergrase catalytic core"/>
    <property type="match status" value="1"/>
</dbReference>
<evidence type="ECO:0000256" key="1">
    <source>
        <dbReference type="ARBA" id="ARBA00008857"/>
    </source>
</evidence>
<gene>
    <name evidence="5" type="ORF">AC094_29250</name>
</gene>
<accession>A0A853PRF1</accession>
<dbReference type="PROSITE" id="PS51898">
    <property type="entry name" value="TYR_RECOMBINASE"/>
    <property type="match status" value="1"/>
</dbReference>
<proteinExistence type="inferred from homology"/>
<dbReference type="Pfam" id="PF17293">
    <property type="entry name" value="Arm-DNA-bind_5"/>
    <property type="match status" value="1"/>
</dbReference>
<dbReference type="InterPro" id="IPR035386">
    <property type="entry name" value="Arm-DNA-bind_5"/>
</dbReference>
<sequence length="393" mass="45500">MNTFAVSFLVRPSKANKAGESPIELSLCINAERTYINLPRKVKPSLFDCKKQVIKGRSAEAIQLNEFLSLMKSKVYEAQTKLIEMDIPVTCTNMKDMMNGKIVKKQYMLLELYREHNKEFLEQTGKTVRMPSYIKHLTAYNHLQDYIKLKCNGREDIFLSEVNSSFVNGFFTYLLTKMQNNSAIGNLKKLRKITNLALNNRYININPFVGVKYKLQEVKVDYLTEMELATLMNKELTIERLQKVRDVFVFNCFTGLAYIDCKLLRKEYVVEDEQGNKWIDTKRFKTGINCKIPLLPVSEHILEKYDYKLPVISNQKMNGYLKELGDICGIKKDLHTHVARHTAATLFLNNNVELNSVSKILGHTNIKMTQRYAKLLDTTILKQMDVMKTKFAV</sequence>
<comment type="caution">
    <text evidence="5">The sequence shown here is derived from an EMBL/GenBank/DDBJ whole genome shotgun (WGS) entry which is preliminary data.</text>
</comment>
<evidence type="ECO:0000259" key="4">
    <source>
        <dbReference type="PROSITE" id="PS51898"/>
    </source>
</evidence>
<dbReference type="PANTHER" id="PTHR30349">
    <property type="entry name" value="PHAGE INTEGRASE-RELATED"/>
    <property type="match status" value="1"/>
</dbReference>
<dbReference type="EMBL" id="LIDT01000030">
    <property type="protein sequence ID" value="OCR30576.1"/>
    <property type="molecule type" value="Genomic_DNA"/>
</dbReference>
<name>A0A853PRF1_BACFG</name>
<evidence type="ECO:0000256" key="3">
    <source>
        <dbReference type="ARBA" id="ARBA00023172"/>
    </source>
</evidence>
<dbReference type="Proteomes" id="UP000093197">
    <property type="component" value="Unassembled WGS sequence"/>
</dbReference>
<feature type="domain" description="Tyr recombinase" evidence="4">
    <location>
        <begin position="218"/>
        <end position="385"/>
    </location>
</feature>
<keyword evidence="2" id="KW-0238">DNA-binding</keyword>
<dbReference type="InterPro" id="IPR010998">
    <property type="entry name" value="Integrase_recombinase_N"/>
</dbReference>
<dbReference type="InterPro" id="IPR050090">
    <property type="entry name" value="Tyrosine_recombinase_XerCD"/>
</dbReference>
<protein>
    <recommendedName>
        <fullName evidence="4">Tyr recombinase domain-containing protein</fullName>
    </recommendedName>
</protein>